<sequence>MSEAGHPADDDDLRERVRRLADALPPADHEDGDHRLNPEGAESWLAAVPREAAVLVPIVDRPAGLQVLLTTRAANLRQHAGQISFPGGGIDPDDAGPAAAALREAWEEIGLRSAEVDLLGVLPRYRTTSGFRIHPVVGRVDPGFTPRLNDTEVADIFEVPLRFLMDPANHRRDSRFWRGHMRHFYVMPFAERHIWGVTAGILRGLFERLYPE</sequence>
<accession>A0A1H0EN45</accession>
<dbReference type="GO" id="GO:0009132">
    <property type="term" value="P:nucleoside diphosphate metabolic process"/>
    <property type="evidence" value="ECO:0007669"/>
    <property type="project" value="InterPro"/>
</dbReference>
<evidence type="ECO:0000256" key="7">
    <source>
        <dbReference type="ARBA" id="ARBA00023211"/>
    </source>
</evidence>
<dbReference type="PROSITE" id="PS01293">
    <property type="entry name" value="NUDIX_COA"/>
    <property type="match status" value="1"/>
</dbReference>
<evidence type="ECO:0000256" key="1">
    <source>
        <dbReference type="ARBA" id="ARBA00001936"/>
    </source>
</evidence>
<dbReference type="InterPro" id="IPR000059">
    <property type="entry name" value="NUDIX_hydrolase_NudL_CS"/>
</dbReference>
<evidence type="ECO:0000256" key="3">
    <source>
        <dbReference type="ARBA" id="ARBA00006506"/>
    </source>
</evidence>
<dbReference type="STRING" id="1166073.SAMN05192530_102120"/>
<gene>
    <name evidence="10" type="ORF">SAMN05192530_102120</name>
</gene>
<feature type="compositionally biased region" description="Basic and acidic residues" evidence="8">
    <location>
        <begin position="13"/>
        <end position="37"/>
    </location>
</feature>
<reference evidence="10 11" key="1">
    <citation type="submission" date="2016-10" db="EMBL/GenBank/DDBJ databases">
        <authorList>
            <person name="de Groot N.N."/>
        </authorList>
    </citation>
    <scope>NUCLEOTIDE SEQUENCE [LARGE SCALE GENOMIC DNA]</scope>
    <source>
        <strain evidence="11">L7-484,KACC 16230,DSM 25025</strain>
    </source>
</reference>
<dbReference type="GO" id="GO:0000287">
    <property type="term" value="F:magnesium ion binding"/>
    <property type="evidence" value="ECO:0007669"/>
    <property type="project" value="InterPro"/>
</dbReference>
<evidence type="ECO:0000256" key="4">
    <source>
        <dbReference type="ARBA" id="ARBA00022723"/>
    </source>
</evidence>
<keyword evidence="4" id="KW-0479">Metal-binding</keyword>
<protein>
    <submittedName>
        <fullName evidence="10">8-oxo-dGTP pyrophosphatase MutT, NUDIX family</fullName>
    </submittedName>
</protein>
<evidence type="ECO:0000256" key="8">
    <source>
        <dbReference type="SAM" id="MobiDB-lite"/>
    </source>
</evidence>
<organism evidence="10 11">
    <name type="scientific">Aureimonas jatrophae</name>
    <dbReference type="NCBI Taxonomy" id="1166073"/>
    <lineage>
        <taxon>Bacteria</taxon>
        <taxon>Pseudomonadati</taxon>
        <taxon>Pseudomonadota</taxon>
        <taxon>Alphaproteobacteria</taxon>
        <taxon>Hyphomicrobiales</taxon>
        <taxon>Aurantimonadaceae</taxon>
        <taxon>Aureimonas</taxon>
    </lineage>
</organism>
<feature type="domain" description="Nudix hydrolase" evidence="9">
    <location>
        <begin position="49"/>
        <end position="181"/>
    </location>
</feature>
<name>A0A1H0EN45_9HYPH</name>
<keyword evidence="7" id="KW-0464">Manganese</keyword>
<evidence type="ECO:0000313" key="11">
    <source>
        <dbReference type="Proteomes" id="UP000198793"/>
    </source>
</evidence>
<keyword evidence="5" id="KW-0378">Hydrolase</keyword>
<dbReference type="NCBIfam" id="NF007980">
    <property type="entry name" value="PRK10707.1"/>
    <property type="match status" value="1"/>
</dbReference>
<dbReference type="PANTHER" id="PTHR12992">
    <property type="entry name" value="NUDIX HYDROLASE"/>
    <property type="match status" value="1"/>
</dbReference>
<dbReference type="PROSITE" id="PS51462">
    <property type="entry name" value="NUDIX"/>
    <property type="match status" value="1"/>
</dbReference>
<dbReference type="GO" id="GO:0030145">
    <property type="term" value="F:manganese ion binding"/>
    <property type="evidence" value="ECO:0007669"/>
    <property type="project" value="InterPro"/>
</dbReference>
<dbReference type="RefSeq" id="WP_170842482.1">
    <property type="nucleotide sequence ID" value="NZ_FNIT01000002.1"/>
</dbReference>
<keyword evidence="11" id="KW-1185">Reference proteome</keyword>
<evidence type="ECO:0000256" key="5">
    <source>
        <dbReference type="ARBA" id="ARBA00022801"/>
    </source>
</evidence>
<dbReference type="Gene3D" id="3.90.79.10">
    <property type="entry name" value="Nucleoside Triphosphate Pyrophosphohydrolase"/>
    <property type="match status" value="1"/>
</dbReference>
<evidence type="ECO:0000256" key="2">
    <source>
        <dbReference type="ARBA" id="ARBA00001946"/>
    </source>
</evidence>
<dbReference type="PANTHER" id="PTHR12992:SF11">
    <property type="entry name" value="MITOCHONDRIAL COENZYME A DIPHOSPHATASE NUDT8"/>
    <property type="match status" value="1"/>
</dbReference>
<evidence type="ECO:0000256" key="6">
    <source>
        <dbReference type="ARBA" id="ARBA00022842"/>
    </source>
</evidence>
<comment type="cofactor">
    <cofactor evidence="2">
        <name>Mg(2+)</name>
        <dbReference type="ChEBI" id="CHEBI:18420"/>
    </cofactor>
</comment>
<feature type="region of interest" description="Disordered" evidence="8">
    <location>
        <begin position="1"/>
        <end position="38"/>
    </location>
</feature>
<dbReference type="InterPro" id="IPR015797">
    <property type="entry name" value="NUDIX_hydrolase-like_dom_sf"/>
</dbReference>
<evidence type="ECO:0000313" key="10">
    <source>
        <dbReference type="EMBL" id="SDN83733.1"/>
    </source>
</evidence>
<dbReference type="AlphaFoldDB" id="A0A1H0EN45"/>
<dbReference type="Pfam" id="PF00293">
    <property type="entry name" value="NUDIX"/>
    <property type="match status" value="1"/>
</dbReference>
<dbReference type="CDD" id="cd03426">
    <property type="entry name" value="NUDIX_CoAse_Nudt7"/>
    <property type="match status" value="1"/>
</dbReference>
<dbReference type="InterPro" id="IPR000086">
    <property type="entry name" value="NUDIX_hydrolase_dom"/>
</dbReference>
<dbReference type="InterPro" id="IPR045121">
    <property type="entry name" value="CoAse"/>
</dbReference>
<proteinExistence type="inferred from homology"/>
<dbReference type="Proteomes" id="UP000198793">
    <property type="component" value="Unassembled WGS sequence"/>
</dbReference>
<comment type="similarity">
    <text evidence="3">Belongs to the Nudix hydrolase family. PCD1 subfamily.</text>
</comment>
<comment type="cofactor">
    <cofactor evidence="1">
        <name>Mn(2+)</name>
        <dbReference type="ChEBI" id="CHEBI:29035"/>
    </cofactor>
</comment>
<evidence type="ECO:0000259" key="9">
    <source>
        <dbReference type="PROSITE" id="PS51462"/>
    </source>
</evidence>
<keyword evidence="6" id="KW-0460">Magnesium</keyword>
<dbReference type="EMBL" id="FNIT01000002">
    <property type="protein sequence ID" value="SDN83733.1"/>
    <property type="molecule type" value="Genomic_DNA"/>
</dbReference>
<dbReference type="GO" id="GO:0010945">
    <property type="term" value="F:coenzyme A diphosphatase activity"/>
    <property type="evidence" value="ECO:0007669"/>
    <property type="project" value="InterPro"/>
</dbReference>
<dbReference type="SUPFAM" id="SSF55811">
    <property type="entry name" value="Nudix"/>
    <property type="match status" value="1"/>
</dbReference>